<evidence type="ECO:0000256" key="1">
    <source>
        <dbReference type="SAM" id="Phobius"/>
    </source>
</evidence>
<reference evidence="3" key="1">
    <citation type="journal article" date="2019" name="Int. J. Syst. Evol. Microbiol.">
        <title>The Global Catalogue of Microorganisms (GCM) 10K type strain sequencing project: providing services to taxonomists for standard genome sequencing and annotation.</title>
        <authorList>
            <consortium name="The Broad Institute Genomics Platform"/>
            <consortium name="The Broad Institute Genome Sequencing Center for Infectious Disease"/>
            <person name="Wu L."/>
            <person name="Ma J."/>
        </authorList>
    </citation>
    <scope>NUCLEOTIDE SEQUENCE [LARGE SCALE GENOMIC DNA]</scope>
    <source>
        <strain evidence="3">CGMCC 4.7645</strain>
    </source>
</reference>
<dbReference type="Proteomes" id="UP001597417">
    <property type="component" value="Unassembled WGS sequence"/>
</dbReference>
<dbReference type="EMBL" id="JBHUKR010000017">
    <property type="protein sequence ID" value="MFD2420346.1"/>
    <property type="molecule type" value="Genomic_DNA"/>
</dbReference>
<gene>
    <name evidence="2" type="ORF">ACFSXZ_28845</name>
</gene>
<feature type="transmembrane region" description="Helical" evidence="1">
    <location>
        <begin position="80"/>
        <end position="99"/>
    </location>
</feature>
<feature type="transmembrane region" description="Helical" evidence="1">
    <location>
        <begin position="44"/>
        <end position="68"/>
    </location>
</feature>
<keyword evidence="3" id="KW-1185">Reference proteome</keyword>
<organism evidence="2 3">
    <name type="scientific">Amycolatopsis pigmentata</name>
    <dbReference type="NCBI Taxonomy" id="450801"/>
    <lineage>
        <taxon>Bacteria</taxon>
        <taxon>Bacillati</taxon>
        <taxon>Actinomycetota</taxon>
        <taxon>Actinomycetes</taxon>
        <taxon>Pseudonocardiales</taxon>
        <taxon>Pseudonocardiaceae</taxon>
        <taxon>Amycolatopsis</taxon>
    </lineage>
</organism>
<feature type="transmembrane region" description="Helical" evidence="1">
    <location>
        <begin position="12"/>
        <end position="32"/>
    </location>
</feature>
<name>A0ABW5FZQ4_9PSEU</name>
<comment type="caution">
    <text evidence="2">The sequence shown here is derived from an EMBL/GenBank/DDBJ whole genome shotgun (WGS) entry which is preliminary data.</text>
</comment>
<dbReference type="RefSeq" id="WP_378268369.1">
    <property type="nucleotide sequence ID" value="NZ_JBHUKR010000017.1"/>
</dbReference>
<feature type="transmembrane region" description="Helical" evidence="1">
    <location>
        <begin position="119"/>
        <end position="141"/>
    </location>
</feature>
<evidence type="ECO:0008006" key="4">
    <source>
        <dbReference type="Google" id="ProtNLM"/>
    </source>
</evidence>
<proteinExistence type="predicted"/>
<keyword evidence="1" id="KW-0472">Membrane</keyword>
<evidence type="ECO:0000313" key="3">
    <source>
        <dbReference type="Proteomes" id="UP001597417"/>
    </source>
</evidence>
<keyword evidence="1" id="KW-1133">Transmembrane helix</keyword>
<keyword evidence="1" id="KW-0812">Transmembrane</keyword>
<evidence type="ECO:0000313" key="2">
    <source>
        <dbReference type="EMBL" id="MFD2420346.1"/>
    </source>
</evidence>
<protein>
    <recommendedName>
        <fullName evidence="4">SPW repeat-containing protein</fullName>
    </recommendedName>
</protein>
<sequence length="146" mass="14889">MDKFDLKQVTKLEWTAIGAGILAFIASFLPWFSFDAGIISSSVTAWGVGIGGWGPVLLLIACAAVVLAPHFGKQVPNAPLIWLAASGAALLIILLRWITLPSSGVGTGLGTGLDAGAGFGLFLGLIIAAVSVAGAIVNFLATRKTV</sequence>
<accession>A0ABW5FZQ4</accession>